<keyword evidence="3" id="KW-1185">Reference proteome</keyword>
<dbReference type="PANTHER" id="PTHR15977">
    <property type="entry name" value="CILIA- AND FLAGELLA-ASSOCIATED PROTEIN 46"/>
    <property type="match status" value="1"/>
</dbReference>
<dbReference type="Pfam" id="PF25439">
    <property type="entry name" value="TPR_CFAP46_N"/>
    <property type="match status" value="1"/>
</dbReference>
<dbReference type="InterPro" id="IPR057466">
    <property type="entry name" value="CFAP46_TPR"/>
</dbReference>
<dbReference type="InterPro" id="IPR039586">
    <property type="entry name" value="CFAP46"/>
</dbReference>
<dbReference type="OrthoDB" id="8951723at2759"/>
<keyword evidence="2" id="KW-0966">Cell projection</keyword>
<dbReference type="GO" id="GO:0060294">
    <property type="term" value="P:cilium movement involved in cell motility"/>
    <property type="evidence" value="ECO:0007669"/>
    <property type="project" value="InterPro"/>
</dbReference>
<evidence type="ECO:0000313" key="2">
    <source>
        <dbReference type="EMBL" id="TNN41337.1"/>
    </source>
</evidence>
<dbReference type="EMBL" id="SRLO01001116">
    <property type="protein sequence ID" value="TNN41337.1"/>
    <property type="molecule type" value="Genomic_DNA"/>
</dbReference>
<reference evidence="2 3" key="1">
    <citation type="submission" date="2019-03" db="EMBL/GenBank/DDBJ databases">
        <title>First draft genome of Liparis tanakae, snailfish: a comprehensive survey of snailfish specific genes.</title>
        <authorList>
            <person name="Kim W."/>
            <person name="Song I."/>
            <person name="Jeong J.-H."/>
            <person name="Kim D."/>
            <person name="Kim S."/>
            <person name="Ryu S."/>
            <person name="Song J.Y."/>
            <person name="Lee S.K."/>
        </authorList>
    </citation>
    <scope>NUCLEOTIDE SEQUENCE [LARGE SCALE GENOMIC DNA]</scope>
    <source>
        <tissue evidence="2">Muscle</tissue>
    </source>
</reference>
<name>A0A4Z2FJF1_9TELE</name>
<dbReference type="PANTHER" id="PTHR15977:SF15">
    <property type="entry name" value="CILIA- AND FLAGELLA-ASSOCIATED PROTEIN 46"/>
    <property type="match status" value="1"/>
</dbReference>
<keyword evidence="2" id="KW-0969">Cilium</keyword>
<gene>
    <name evidence="2" type="primary">CFAP46_2</name>
    <name evidence="2" type="ORF">EYF80_048486</name>
</gene>
<dbReference type="Proteomes" id="UP000314294">
    <property type="component" value="Unassembled WGS sequence"/>
</dbReference>
<organism evidence="2 3">
    <name type="scientific">Liparis tanakae</name>
    <name type="common">Tanaka's snailfish</name>
    <dbReference type="NCBI Taxonomy" id="230148"/>
    <lineage>
        <taxon>Eukaryota</taxon>
        <taxon>Metazoa</taxon>
        <taxon>Chordata</taxon>
        <taxon>Craniata</taxon>
        <taxon>Vertebrata</taxon>
        <taxon>Euteleostomi</taxon>
        <taxon>Actinopterygii</taxon>
        <taxon>Neopterygii</taxon>
        <taxon>Teleostei</taxon>
        <taxon>Neoteleostei</taxon>
        <taxon>Acanthomorphata</taxon>
        <taxon>Eupercaria</taxon>
        <taxon>Perciformes</taxon>
        <taxon>Cottioidei</taxon>
        <taxon>Cottales</taxon>
        <taxon>Liparidae</taxon>
        <taxon>Liparis</taxon>
    </lineage>
</organism>
<keyword evidence="2" id="KW-0282">Flagellum</keyword>
<proteinExistence type="predicted"/>
<accession>A0A4Z2FJF1</accession>
<feature type="region of interest" description="Disordered" evidence="1">
    <location>
        <begin position="213"/>
        <end position="249"/>
    </location>
</feature>
<dbReference type="GO" id="GO:0035082">
    <property type="term" value="P:axoneme assembly"/>
    <property type="evidence" value="ECO:0007669"/>
    <property type="project" value="InterPro"/>
</dbReference>
<sequence>MDRDIRQFLTQATERQEPGALRSAYRLMESAAAARSGGRSGGRTPRVAPELYVVCAEAALQLGCVELSSGCLKRFFEGNPPANQFLCRAYLCRGRLEAPPTTGRAARTVDTSPHGELGDFEEAVLCFLKAIEMSKCDPSCHFAAFNASVLYLQTVRPLLQPGRRRRLVPSLGKVVRSLEELADRDLGWRAELMMQVKPSVLQTRDRRLETTEQRLDHGLETTEQRLDHGLETRPRTRDHRTETRPRTRE</sequence>
<dbReference type="AlphaFoldDB" id="A0A4Z2FJF1"/>
<protein>
    <submittedName>
        <fullName evidence="2">Cilia-and flagella-associated protein 46</fullName>
    </submittedName>
</protein>
<evidence type="ECO:0000313" key="3">
    <source>
        <dbReference type="Proteomes" id="UP000314294"/>
    </source>
</evidence>
<comment type="caution">
    <text evidence="2">The sequence shown here is derived from an EMBL/GenBank/DDBJ whole genome shotgun (WGS) entry which is preliminary data.</text>
</comment>
<evidence type="ECO:0000256" key="1">
    <source>
        <dbReference type="SAM" id="MobiDB-lite"/>
    </source>
</evidence>